<dbReference type="PIRSF" id="PIRSF002741">
    <property type="entry name" value="MppA"/>
    <property type="match status" value="1"/>
</dbReference>
<dbReference type="Pfam" id="PF00496">
    <property type="entry name" value="SBP_bac_5"/>
    <property type="match status" value="1"/>
</dbReference>
<evidence type="ECO:0000256" key="1">
    <source>
        <dbReference type="ARBA" id="ARBA00005695"/>
    </source>
</evidence>
<evidence type="ECO:0000259" key="5">
    <source>
        <dbReference type="Pfam" id="PF00496"/>
    </source>
</evidence>
<keyword evidence="7" id="KW-1185">Reference proteome</keyword>
<dbReference type="AlphaFoldDB" id="A0A841BW80"/>
<feature type="chain" id="PRO_5032336082" evidence="4">
    <location>
        <begin position="29"/>
        <end position="555"/>
    </location>
</feature>
<dbReference type="InterPro" id="IPR000914">
    <property type="entry name" value="SBP_5_dom"/>
</dbReference>
<keyword evidence="2" id="KW-0813">Transport</keyword>
<sequence>MRRFRLRTATAVAAAGILALSAAGCVQSDRTEEGSQPKKDTLVFGVAGDAKVLDPALASDGESFRVAREVFEGLLRAEPGGTKIVPALAESWAPDSTGLVWTFKLKSGVKFHDGSDFNGEAVCANFDRWYNWSGLMQGEDISTYWQDVFGGFAKNESAALPTSLFSKCAAPDAGTAVITISRVTSKFPAALILPAFSISSPKALKEFEANKIGGTADSVTYPPYATDHPTGTGPYKFVKWDRTNKVVELERFDGYHEAKAKIKNLKFKTIADLSARKQALRAGEIQGYDLVAPADIKPLTDEGFSVLPRPAFNIFYLALNQSGNPALKKPEVRQAIAYAINKQAIIDSKYPVGSSVATNFCPPTLAGCDAATEAHAYDPAKAKELLAAAGVTGLKLRFHYPTEVTRPYMPAPKDIFELISADLKAVGIEVTPVPLKWTPDYLNAVQVGTAHDLHLLGWTGDYSDAYNFIGTFFDRQKQEWGFNDPALFAEFKAADQEPDATKRADLYRALGVKLSQMVPGVPIAHGPPSLVLSKDITGLKPSPLTDERFDTAEYK</sequence>
<dbReference type="SUPFAM" id="SSF53850">
    <property type="entry name" value="Periplasmic binding protein-like II"/>
    <property type="match status" value="1"/>
</dbReference>
<keyword evidence="3 4" id="KW-0732">Signal</keyword>
<dbReference type="PANTHER" id="PTHR30290:SF9">
    <property type="entry name" value="OLIGOPEPTIDE-BINDING PROTEIN APPA"/>
    <property type="match status" value="1"/>
</dbReference>
<accession>A0A841BW80</accession>
<proteinExistence type="inferred from homology"/>
<dbReference type="InterPro" id="IPR030678">
    <property type="entry name" value="Peptide/Ni-bd"/>
</dbReference>
<feature type="domain" description="Solute-binding protein family 5" evidence="5">
    <location>
        <begin position="83"/>
        <end position="477"/>
    </location>
</feature>
<dbReference type="Gene3D" id="3.40.190.10">
    <property type="entry name" value="Periplasmic binding protein-like II"/>
    <property type="match status" value="1"/>
</dbReference>
<dbReference type="CDD" id="cd08493">
    <property type="entry name" value="PBP2_DppA_like"/>
    <property type="match status" value="1"/>
</dbReference>
<evidence type="ECO:0000313" key="7">
    <source>
        <dbReference type="Proteomes" id="UP000587527"/>
    </source>
</evidence>
<dbReference type="Proteomes" id="UP000587527">
    <property type="component" value="Unassembled WGS sequence"/>
</dbReference>
<reference evidence="6 7" key="1">
    <citation type="submission" date="2020-08" db="EMBL/GenBank/DDBJ databases">
        <title>Sequencing the genomes of 1000 actinobacteria strains.</title>
        <authorList>
            <person name="Klenk H.-P."/>
        </authorList>
    </citation>
    <scope>NUCLEOTIDE SEQUENCE [LARGE SCALE GENOMIC DNA]</scope>
    <source>
        <strain evidence="6 7">DSM 45362</strain>
    </source>
</reference>
<dbReference type="EMBL" id="JACHMN010000002">
    <property type="protein sequence ID" value="MBB5871183.1"/>
    <property type="molecule type" value="Genomic_DNA"/>
</dbReference>
<evidence type="ECO:0000256" key="2">
    <source>
        <dbReference type="ARBA" id="ARBA00022448"/>
    </source>
</evidence>
<dbReference type="InterPro" id="IPR039424">
    <property type="entry name" value="SBP_5"/>
</dbReference>
<comment type="similarity">
    <text evidence="1">Belongs to the bacterial solute-binding protein 5 family.</text>
</comment>
<comment type="caution">
    <text evidence="6">The sequence shown here is derived from an EMBL/GenBank/DDBJ whole genome shotgun (WGS) entry which is preliminary data.</text>
</comment>
<dbReference type="GO" id="GO:0042597">
    <property type="term" value="C:periplasmic space"/>
    <property type="evidence" value="ECO:0007669"/>
    <property type="project" value="UniProtKB-ARBA"/>
</dbReference>
<dbReference type="PANTHER" id="PTHR30290">
    <property type="entry name" value="PERIPLASMIC BINDING COMPONENT OF ABC TRANSPORTER"/>
    <property type="match status" value="1"/>
</dbReference>
<dbReference type="GO" id="GO:0015833">
    <property type="term" value="P:peptide transport"/>
    <property type="evidence" value="ECO:0007669"/>
    <property type="project" value="TreeGrafter"/>
</dbReference>
<dbReference type="GO" id="GO:1904680">
    <property type="term" value="F:peptide transmembrane transporter activity"/>
    <property type="evidence" value="ECO:0007669"/>
    <property type="project" value="TreeGrafter"/>
</dbReference>
<evidence type="ECO:0000313" key="6">
    <source>
        <dbReference type="EMBL" id="MBB5871183.1"/>
    </source>
</evidence>
<protein>
    <submittedName>
        <fullName evidence="6">Peptide/nickel transport system substrate-binding protein</fullName>
    </submittedName>
</protein>
<name>A0A841BW80_9ACTN</name>
<dbReference type="PROSITE" id="PS51257">
    <property type="entry name" value="PROKAR_LIPOPROTEIN"/>
    <property type="match status" value="1"/>
</dbReference>
<dbReference type="Gene3D" id="3.90.76.10">
    <property type="entry name" value="Dipeptide-binding Protein, Domain 1"/>
    <property type="match status" value="1"/>
</dbReference>
<dbReference type="GO" id="GO:0043190">
    <property type="term" value="C:ATP-binding cassette (ABC) transporter complex"/>
    <property type="evidence" value="ECO:0007669"/>
    <property type="project" value="InterPro"/>
</dbReference>
<dbReference type="Gene3D" id="3.10.105.10">
    <property type="entry name" value="Dipeptide-binding Protein, Domain 3"/>
    <property type="match status" value="1"/>
</dbReference>
<evidence type="ECO:0000256" key="4">
    <source>
        <dbReference type="SAM" id="SignalP"/>
    </source>
</evidence>
<evidence type="ECO:0000256" key="3">
    <source>
        <dbReference type="ARBA" id="ARBA00022729"/>
    </source>
</evidence>
<gene>
    <name evidence="6" type="ORF">F4553_004562</name>
</gene>
<dbReference type="RefSeq" id="WP_184839074.1">
    <property type="nucleotide sequence ID" value="NZ_JACHMN010000002.1"/>
</dbReference>
<feature type="signal peptide" evidence="4">
    <location>
        <begin position="1"/>
        <end position="28"/>
    </location>
</feature>
<organism evidence="6 7">
    <name type="scientific">Allocatelliglobosispora scoriae</name>
    <dbReference type="NCBI Taxonomy" id="643052"/>
    <lineage>
        <taxon>Bacteria</taxon>
        <taxon>Bacillati</taxon>
        <taxon>Actinomycetota</taxon>
        <taxon>Actinomycetes</taxon>
        <taxon>Micromonosporales</taxon>
        <taxon>Micromonosporaceae</taxon>
        <taxon>Allocatelliglobosispora</taxon>
    </lineage>
</organism>